<evidence type="ECO:0000256" key="3">
    <source>
        <dbReference type="ARBA" id="ARBA00022729"/>
    </source>
</evidence>
<evidence type="ECO:0000259" key="7">
    <source>
        <dbReference type="Pfam" id="PF13330"/>
    </source>
</evidence>
<keyword evidence="3" id="KW-0732">Signal</keyword>
<keyword evidence="6" id="KW-0812">Transmembrane</keyword>
<dbReference type="GeneID" id="106157764"/>
<dbReference type="InterPro" id="IPR039675">
    <property type="entry name" value="CILP1/CILP2"/>
</dbReference>
<name>A0A1S3HSF7_LINAN</name>
<evidence type="ECO:0000313" key="9">
    <source>
        <dbReference type="RefSeq" id="XP_013388963.1"/>
    </source>
</evidence>
<protein>
    <submittedName>
        <fullName evidence="9">Mucin-5AC isoform X1</fullName>
    </submittedName>
</protein>
<feature type="region of interest" description="Disordered" evidence="5">
    <location>
        <begin position="256"/>
        <end position="275"/>
    </location>
</feature>
<keyword evidence="4" id="KW-0325">Glycoprotein</keyword>
<dbReference type="OrthoDB" id="6049857at2759"/>
<dbReference type="InParanoid" id="A0A1S3HSF7"/>
<comment type="subcellular location">
    <subcellularLocation>
        <location evidence="1">Secreted</location>
    </subcellularLocation>
</comment>
<feature type="domain" description="WxxW" evidence="7">
    <location>
        <begin position="159"/>
        <end position="249"/>
    </location>
</feature>
<keyword evidence="2" id="KW-0964">Secreted</keyword>
<dbReference type="AlphaFoldDB" id="A0A1S3HSF7"/>
<evidence type="ECO:0000256" key="4">
    <source>
        <dbReference type="ARBA" id="ARBA00023180"/>
    </source>
</evidence>
<dbReference type="InterPro" id="IPR025155">
    <property type="entry name" value="WxxW_domain"/>
</dbReference>
<accession>A0A1S3HSF7</accession>
<gene>
    <name evidence="9" type="primary">LOC106157764</name>
</gene>
<dbReference type="PANTHER" id="PTHR15031:SF4">
    <property type="entry name" value="CARTILAGE INTERMEDIATE LAYER PROTEIN 1"/>
    <property type="match status" value="1"/>
</dbReference>
<proteinExistence type="predicted"/>
<keyword evidence="8" id="KW-1185">Reference proteome</keyword>
<feature type="transmembrane region" description="Helical" evidence="6">
    <location>
        <begin position="44"/>
        <end position="63"/>
    </location>
</feature>
<evidence type="ECO:0000256" key="6">
    <source>
        <dbReference type="SAM" id="Phobius"/>
    </source>
</evidence>
<dbReference type="RefSeq" id="XP_013388963.1">
    <property type="nucleotide sequence ID" value="XM_013533509.2"/>
</dbReference>
<keyword evidence="6" id="KW-1133">Transmembrane helix</keyword>
<evidence type="ECO:0000313" key="8">
    <source>
        <dbReference type="Proteomes" id="UP000085678"/>
    </source>
</evidence>
<organism evidence="8 9">
    <name type="scientific">Lingula anatina</name>
    <name type="common">Brachiopod</name>
    <name type="synonym">Lingula unguis</name>
    <dbReference type="NCBI Taxonomy" id="7574"/>
    <lineage>
        <taxon>Eukaryota</taxon>
        <taxon>Metazoa</taxon>
        <taxon>Spiralia</taxon>
        <taxon>Lophotrochozoa</taxon>
        <taxon>Brachiopoda</taxon>
        <taxon>Linguliformea</taxon>
        <taxon>Lingulata</taxon>
        <taxon>Lingulida</taxon>
        <taxon>Linguloidea</taxon>
        <taxon>Lingulidae</taxon>
        <taxon>Lingula</taxon>
    </lineage>
</organism>
<dbReference type="Pfam" id="PF13330">
    <property type="entry name" value="Mucin2_WxxW"/>
    <property type="match status" value="2"/>
</dbReference>
<dbReference type="Proteomes" id="UP000085678">
    <property type="component" value="Unplaced"/>
</dbReference>
<sequence>MARQLEEYKYGPRTRTRHIHLGHTTEEEQNLKILKDWQIPKMKLFLAVLVCFSALAQIEALRWSAWFDRDNPSGSGDWETLADQNKIRAVCPLSSPIAAECRVRGSSAIFTMTSGSAPNVLAHRCSPSVGLVCKNSDQRGSMCSDYEIRYLCPSPLSVWSRWFDRDDASGTGDWENLSEQLKLGAVCPFGAKPLGAECRERGTNNVFTEFSGNPPDKLRMRCTSAGLICRNSDQPGGRMCRDYEIRYSCPANSAGPRPVGPIGGGPNNNFGPVPI</sequence>
<keyword evidence="6" id="KW-0472">Membrane</keyword>
<dbReference type="PANTHER" id="PTHR15031">
    <property type="entry name" value="CARTILAGE INTERMEDIATE LAYER PROTEIN CLIP"/>
    <property type="match status" value="1"/>
</dbReference>
<dbReference type="OMA" id="FICRKRD"/>
<dbReference type="KEGG" id="lak:106157764"/>
<reference evidence="9" key="1">
    <citation type="submission" date="2025-08" db="UniProtKB">
        <authorList>
            <consortium name="RefSeq"/>
        </authorList>
    </citation>
    <scope>IDENTIFICATION</scope>
    <source>
        <tissue evidence="9">Gonads</tissue>
    </source>
</reference>
<evidence type="ECO:0000256" key="2">
    <source>
        <dbReference type="ARBA" id="ARBA00022525"/>
    </source>
</evidence>
<feature type="domain" description="WxxW" evidence="7">
    <location>
        <begin position="63"/>
        <end position="152"/>
    </location>
</feature>
<dbReference type="GO" id="GO:0005576">
    <property type="term" value="C:extracellular region"/>
    <property type="evidence" value="ECO:0007669"/>
    <property type="project" value="UniProtKB-SubCell"/>
</dbReference>
<evidence type="ECO:0000256" key="1">
    <source>
        <dbReference type="ARBA" id="ARBA00004613"/>
    </source>
</evidence>
<evidence type="ECO:0000256" key="5">
    <source>
        <dbReference type="SAM" id="MobiDB-lite"/>
    </source>
</evidence>